<dbReference type="InterPro" id="IPR005110">
    <property type="entry name" value="MoeA_linker/N"/>
</dbReference>
<dbReference type="HOGENOM" id="CLU_010186_7_2_2"/>
<dbReference type="EMBL" id="CM001436">
    <property type="protein sequence ID" value="EHQ36953.1"/>
    <property type="molecule type" value="Genomic_DNA"/>
</dbReference>
<dbReference type="InterPro" id="IPR036425">
    <property type="entry name" value="MoaB/Mog-like_dom_sf"/>
</dbReference>
<dbReference type="SUPFAM" id="SSF63867">
    <property type="entry name" value="MoeA C-terminal domain-like"/>
    <property type="match status" value="1"/>
</dbReference>
<accession>H1YY18</accession>
<protein>
    <submittedName>
        <fullName evidence="4">Molybdopterin molybdochelatase</fullName>
    </submittedName>
</protein>
<dbReference type="PANTHER" id="PTHR10192:SF5">
    <property type="entry name" value="GEPHYRIN"/>
    <property type="match status" value="1"/>
</dbReference>
<dbReference type="UniPathway" id="UPA00344"/>
<comment type="pathway">
    <text evidence="1">Cofactor biosynthesis; molybdopterin biosynthesis.</text>
</comment>
<dbReference type="PATRIC" id="fig|937775.9.peg.3269"/>
<dbReference type="InterPro" id="IPR005111">
    <property type="entry name" value="MoeA_C_domain_IV"/>
</dbReference>
<dbReference type="Gene3D" id="2.170.190.11">
    <property type="entry name" value="Molybdopterin biosynthesis moea protein, domain 3"/>
    <property type="match status" value="1"/>
</dbReference>
<dbReference type="GO" id="GO:0005737">
    <property type="term" value="C:cytoplasm"/>
    <property type="evidence" value="ECO:0007669"/>
    <property type="project" value="TreeGrafter"/>
</dbReference>
<dbReference type="InParanoid" id="H1YY18"/>
<dbReference type="AlphaFoldDB" id="H1YY18"/>
<dbReference type="GO" id="GO:0061599">
    <property type="term" value="F:molybdopterin molybdotransferase activity"/>
    <property type="evidence" value="ECO:0007669"/>
    <property type="project" value="TreeGrafter"/>
</dbReference>
<dbReference type="Pfam" id="PF03453">
    <property type="entry name" value="MoeA_N"/>
    <property type="match status" value="1"/>
</dbReference>
<reference evidence="4 5" key="1">
    <citation type="submission" date="2011-10" db="EMBL/GenBank/DDBJ databases">
        <title>The Improved High-Quality Draft genome of Methanoplanus limicola DSM 2279.</title>
        <authorList>
            <consortium name="US DOE Joint Genome Institute (JGI-PGF)"/>
            <person name="Lucas S."/>
            <person name="Copeland A."/>
            <person name="Lapidus A."/>
            <person name="Glavina del Rio T."/>
            <person name="Dalin E."/>
            <person name="Tice H."/>
            <person name="Bruce D."/>
            <person name="Goodwin L."/>
            <person name="Pitluck S."/>
            <person name="Peters L."/>
            <person name="Mikhailova N."/>
            <person name="Lu M."/>
            <person name="Kyrpides N."/>
            <person name="Mavromatis K."/>
            <person name="Ivanova N."/>
            <person name="Markowitz V."/>
            <person name="Cheng J.-F."/>
            <person name="Hugenholtz P."/>
            <person name="Woyke T."/>
            <person name="Wu D."/>
            <person name="Wirth R."/>
            <person name="Brambilla E.-M."/>
            <person name="Klenk H.-P."/>
            <person name="Eisen J.A."/>
        </authorList>
    </citation>
    <scope>NUCLEOTIDE SEQUENCE [LARGE SCALE GENOMIC DNA]</scope>
    <source>
        <strain evidence="4 5">DSM 2279</strain>
    </source>
</reference>
<evidence type="ECO:0000259" key="3">
    <source>
        <dbReference type="SMART" id="SM00852"/>
    </source>
</evidence>
<dbReference type="GO" id="GO:0006777">
    <property type="term" value="P:Mo-molybdopterin cofactor biosynthetic process"/>
    <property type="evidence" value="ECO:0007669"/>
    <property type="project" value="UniProtKB-KW"/>
</dbReference>
<evidence type="ECO:0000313" key="4">
    <source>
        <dbReference type="EMBL" id="EHQ36953.1"/>
    </source>
</evidence>
<keyword evidence="5" id="KW-1185">Reference proteome</keyword>
<dbReference type="SUPFAM" id="SSF63882">
    <property type="entry name" value="MoeA N-terminal region -like"/>
    <property type="match status" value="1"/>
</dbReference>
<dbReference type="STRING" id="937775.Metlim_2920"/>
<dbReference type="Pfam" id="PF03454">
    <property type="entry name" value="MoeA_C"/>
    <property type="match status" value="1"/>
</dbReference>
<evidence type="ECO:0000256" key="1">
    <source>
        <dbReference type="ARBA" id="ARBA00005046"/>
    </source>
</evidence>
<gene>
    <name evidence="4" type="ORF">Metlim_2920</name>
</gene>
<dbReference type="OrthoDB" id="31371at2157"/>
<dbReference type="InterPro" id="IPR001453">
    <property type="entry name" value="MoaB/Mog_dom"/>
</dbReference>
<sequence length="400" mass="42388">MSLFLSLKSVESAKITLKSIAGKRETEIIDLAEAHGRTLSEDITSPMDLPGFSRSIVDGYAVFSKDTLGASESLPAMLDYSGRVEMGQPAASDIKPGSCAYVPTGGNVPDGANAVAMVEYSEELGDQVLIYRPMADGENIVFADEDFAESEVVLKAGTTLRPQECGVLAALGFLKVSVFRRPVVGIISTGNELVPVGEVPGFGKVRDVNSMLCSGFAEKHGCIPKRYGIVADERETLFSAVKKASEECDIVLISGGSSKDLRDNTSVIIGELGEVLIHGIAISPGKPTIIGKALDKPVIGLPGHPASAYVVLHILISGLLDAYRDQETVFRTKNLTLIQNISSAQGREDYIRVKITPEGAVPVFGKSGLLNTLINSDGVLKIPAGSEGLEAGEQVEVILW</sequence>
<dbReference type="InterPro" id="IPR036135">
    <property type="entry name" value="MoeA_linker/N_sf"/>
</dbReference>
<name>H1YY18_9EURY</name>
<dbReference type="RefSeq" id="WP_004079672.1">
    <property type="nucleotide sequence ID" value="NZ_CM001436.1"/>
</dbReference>
<dbReference type="Gene3D" id="2.40.340.10">
    <property type="entry name" value="MoeA, C-terminal, domain IV"/>
    <property type="match status" value="1"/>
</dbReference>
<feature type="domain" description="MoaB/Mog" evidence="3">
    <location>
        <begin position="185"/>
        <end position="322"/>
    </location>
</feature>
<dbReference type="SUPFAM" id="SSF53218">
    <property type="entry name" value="Molybdenum cofactor biosynthesis proteins"/>
    <property type="match status" value="1"/>
</dbReference>
<dbReference type="Gene3D" id="3.40.980.10">
    <property type="entry name" value="MoaB/Mog-like domain"/>
    <property type="match status" value="1"/>
</dbReference>
<organism evidence="4 5">
    <name type="scientific">Methanoplanus limicola DSM 2279</name>
    <dbReference type="NCBI Taxonomy" id="937775"/>
    <lineage>
        <taxon>Archaea</taxon>
        <taxon>Methanobacteriati</taxon>
        <taxon>Methanobacteriota</taxon>
        <taxon>Stenosarchaea group</taxon>
        <taxon>Methanomicrobia</taxon>
        <taxon>Methanomicrobiales</taxon>
        <taxon>Methanomicrobiaceae</taxon>
        <taxon>Methanoplanus</taxon>
    </lineage>
</organism>
<dbReference type="Proteomes" id="UP000005741">
    <property type="component" value="Chromosome"/>
</dbReference>
<dbReference type="InterPro" id="IPR036688">
    <property type="entry name" value="MoeA_C_domain_IV_sf"/>
</dbReference>
<keyword evidence="2" id="KW-0501">Molybdenum cofactor biosynthesis</keyword>
<dbReference type="NCBIfam" id="TIGR00177">
    <property type="entry name" value="molyb_syn"/>
    <property type="match status" value="1"/>
</dbReference>
<dbReference type="SMART" id="SM00852">
    <property type="entry name" value="MoCF_biosynth"/>
    <property type="match status" value="1"/>
</dbReference>
<dbReference type="CDD" id="cd00887">
    <property type="entry name" value="MoeA"/>
    <property type="match status" value="1"/>
</dbReference>
<dbReference type="InterPro" id="IPR038987">
    <property type="entry name" value="MoeA-like"/>
</dbReference>
<dbReference type="Pfam" id="PF00994">
    <property type="entry name" value="MoCF_biosynth"/>
    <property type="match status" value="1"/>
</dbReference>
<proteinExistence type="predicted"/>
<evidence type="ECO:0000313" key="5">
    <source>
        <dbReference type="Proteomes" id="UP000005741"/>
    </source>
</evidence>
<dbReference type="NCBIfam" id="NF045515">
    <property type="entry name" value="Glp_gephyrin"/>
    <property type="match status" value="1"/>
</dbReference>
<dbReference type="Gene3D" id="3.90.105.10">
    <property type="entry name" value="Molybdopterin biosynthesis moea protein, domain 2"/>
    <property type="match status" value="1"/>
</dbReference>
<dbReference type="PANTHER" id="PTHR10192">
    <property type="entry name" value="MOLYBDOPTERIN BIOSYNTHESIS PROTEIN"/>
    <property type="match status" value="1"/>
</dbReference>
<evidence type="ECO:0000256" key="2">
    <source>
        <dbReference type="ARBA" id="ARBA00023150"/>
    </source>
</evidence>